<evidence type="ECO:0000256" key="7">
    <source>
        <dbReference type="SAM" id="MobiDB-lite"/>
    </source>
</evidence>
<dbReference type="Pfam" id="PF05832">
    <property type="entry name" value="DUF846"/>
    <property type="match status" value="1"/>
</dbReference>
<evidence type="ECO:0000256" key="5">
    <source>
        <dbReference type="ARBA" id="ARBA00023136"/>
    </source>
</evidence>
<feature type="transmembrane region" description="Helical" evidence="6">
    <location>
        <begin position="131"/>
        <end position="154"/>
    </location>
</feature>
<dbReference type="GO" id="GO:0009306">
    <property type="term" value="P:protein secretion"/>
    <property type="evidence" value="ECO:0000318"/>
    <property type="project" value="GO_Central"/>
</dbReference>
<dbReference type="GO" id="GO:0000139">
    <property type="term" value="C:Golgi membrane"/>
    <property type="evidence" value="ECO:0000318"/>
    <property type="project" value="GO_Central"/>
</dbReference>
<evidence type="ECO:0000313" key="9">
    <source>
        <dbReference type="Proteomes" id="UP000001542"/>
    </source>
</evidence>
<name>A2FIN0_TRIV3</name>
<reference evidence="8" key="1">
    <citation type="submission" date="2006-10" db="EMBL/GenBank/DDBJ databases">
        <authorList>
            <person name="Amadeo P."/>
            <person name="Zhao Q."/>
            <person name="Wortman J."/>
            <person name="Fraser-Liggett C."/>
            <person name="Carlton J."/>
        </authorList>
    </citation>
    <scope>NUCLEOTIDE SEQUENCE</scope>
    <source>
        <strain evidence="8">G3</strain>
    </source>
</reference>
<dbReference type="VEuPathDB" id="TrichDB:TVAG_336350"/>
<dbReference type="AlphaFoldDB" id="A2FIN0"/>
<proteinExistence type="inferred from homology"/>
<keyword evidence="5 6" id="KW-0472">Membrane</keyword>
<dbReference type="GO" id="GO:0016192">
    <property type="term" value="P:vesicle-mediated transport"/>
    <property type="evidence" value="ECO:0000318"/>
    <property type="project" value="GO_Central"/>
</dbReference>
<evidence type="ECO:0000256" key="3">
    <source>
        <dbReference type="ARBA" id="ARBA00022692"/>
    </source>
</evidence>
<protein>
    <recommendedName>
        <fullName evidence="6">Golgi apparatus membrane protein TVP23 homolog</fullName>
    </recommendedName>
</protein>
<dbReference type="VEuPathDB" id="TrichDB:TVAGG3_0615060"/>
<dbReference type="KEGG" id="tva:4752985"/>
<feature type="region of interest" description="Disordered" evidence="7">
    <location>
        <begin position="1"/>
        <end position="29"/>
    </location>
</feature>
<evidence type="ECO:0000256" key="6">
    <source>
        <dbReference type="RuleBase" id="RU361206"/>
    </source>
</evidence>
<evidence type="ECO:0000256" key="2">
    <source>
        <dbReference type="ARBA" id="ARBA00005467"/>
    </source>
</evidence>
<dbReference type="RefSeq" id="XP_001308170.1">
    <property type="nucleotide sequence ID" value="XM_001308169.1"/>
</dbReference>
<dbReference type="EMBL" id="DS113816">
    <property type="protein sequence ID" value="EAX95240.1"/>
    <property type="molecule type" value="Genomic_DNA"/>
</dbReference>
<evidence type="ECO:0000256" key="1">
    <source>
        <dbReference type="ARBA" id="ARBA00004141"/>
    </source>
</evidence>
<comment type="similarity">
    <text evidence="2 6">Belongs to the TVP23 family.</text>
</comment>
<reference evidence="8" key="2">
    <citation type="journal article" date="2007" name="Science">
        <title>Draft genome sequence of the sexually transmitted pathogen Trichomonas vaginalis.</title>
        <authorList>
            <person name="Carlton J.M."/>
            <person name="Hirt R.P."/>
            <person name="Silva J.C."/>
            <person name="Delcher A.L."/>
            <person name="Schatz M."/>
            <person name="Zhao Q."/>
            <person name="Wortman J.R."/>
            <person name="Bidwell S.L."/>
            <person name="Alsmark U.C.M."/>
            <person name="Besteiro S."/>
            <person name="Sicheritz-Ponten T."/>
            <person name="Noel C.J."/>
            <person name="Dacks J.B."/>
            <person name="Foster P.G."/>
            <person name="Simillion C."/>
            <person name="Van de Peer Y."/>
            <person name="Miranda-Saavedra D."/>
            <person name="Barton G.J."/>
            <person name="Westrop G.D."/>
            <person name="Mueller S."/>
            <person name="Dessi D."/>
            <person name="Fiori P.L."/>
            <person name="Ren Q."/>
            <person name="Paulsen I."/>
            <person name="Zhang H."/>
            <person name="Bastida-Corcuera F.D."/>
            <person name="Simoes-Barbosa A."/>
            <person name="Brown M.T."/>
            <person name="Hayes R.D."/>
            <person name="Mukherjee M."/>
            <person name="Okumura C.Y."/>
            <person name="Schneider R."/>
            <person name="Smith A.J."/>
            <person name="Vanacova S."/>
            <person name="Villalvazo M."/>
            <person name="Haas B.J."/>
            <person name="Pertea M."/>
            <person name="Feldblyum T.V."/>
            <person name="Utterback T.R."/>
            <person name="Shu C.L."/>
            <person name="Osoegawa K."/>
            <person name="de Jong P.J."/>
            <person name="Hrdy I."/>
            <person name="Horvathova L."/>
            <person name="Zubacova Z."/>
            <person name="Dolezal P."/>
            <person name="Malik S.B."/>
            <person name="Logsdon J.M. Jr."/>
            <person name="Henze K."/>
            <person name="Gupta A."/>
            <person name="Wang C.C."/>
            <person name="Dunne R.L."/>
            <person name="Upcroft J.A."/>
            <person name="Upcroft P."/>
            <person name="White O."/>
            <person name="Salzberg S.L."/>
            <person name="Tang P."/>
            <person name="Chiu C.-H."/>
            <person name="Lee Y.-S."/>
            <person name="Embley T.M."/>
            <person name="Coombs G.H."/>
            <person name="Mottram J.C."/>
            <person name="Tachezy J."/>
            <person name="Fraser-Liggett C.M."/>
            <person name="Johnson P.J."/>
        </authorList>
    </citation>
    <scope>NUCLEOTIDE SEQUENCE [LARGE SCALE GENOMIC DNA]</scope>
    <source>
        <strain evidence="8">G3</strain>
    </source>
</reference>
<comment type="subcellular location">
    <subcellularLocation>
        <location evidence="1 6">Membrane</location>
        <topology evidence="1 6">Multi-pass membrane protein</topology>
    </subcellularLocation>
</comment>
<sequence length="209" mass="24191">MDTEGNSIQEPLETQPTDNSDAPQTNKNFSDTIQKGIRKIRFLASNLTITSVFLIIKLFICIWTMIFSLMDSHTFGWFTSSVVIIFDLWHTQRIASKHLAGVKYSCKTTQEGDFNWKFETYPEDENYQKKLFWITLLVNIGYLFICIVVTLSRLSTMWCFLFFLALIANIVQLGLLANCTDVITNAIRRYKKSDDNGLESVQREQENEL</sequence>
<feature type="transmembrane region" description="Helical" evidence="6">
    <location>
        <begin position="160"/>
        <end position="183"/>
    </location>
</feature>
<dbReference type="InterPro" id="IPR008564">
    <property type="entry name" value="TVP23-like"/>
</dbReference>
<keyword evidence="9" id="KW-1185">Reference proteome</keyword>
<dbReference type="PANTHER" id="PTHR13019">
    <property type="entry name" value="GOLGI APPARATUS MEMBRANE PROTEIN TVP23"/>
    <property type="match status" value="1"/>
</dbReference>
<dbReference type="Proteomes" id="UP000001542">
    <property type="component" value="Unassembled WGS sequence"/>
</dbReference>
<evidence type="ECO:0000256" key="4">
    <source>
        <dbReference type="ARBA" id="ARBA00022989"/>
    </source>
</evidence>
<organism evidence="8 9">
    <name type="scientific">Trichomonas vaginalis (strain ATCC PRA-98 / G3)</name>
    <dbReference type="NCBI Taxonomy" id="412133"/>
    <lineage>
        <taxon>Eukaryota</taxon>
        <taxon>Metamonada</taxon>
        <taxon>Parabasalia</taxon>
        <taxon>Trichomonadida</taxon>
        <taxon>Trichomonadidae</taxon>
        <taxon>Trichomonas</taxon>
    </lineage>
</organism>
<keyword evidence="4 6" id="KW-1133">Transmembrane helix</keyword>
<gene>
    <name evidence="8" type="ORF">TVAG_336350</name>
</gene>
<feature type="transmembrane region" description="Helical" evidence="6">
    <location>
        <begin position="72"/>
        <end position="89"/>
    </location>
</feature>
<dbReference type="InParanoid" id="A2FIN0"/>
<dbReference type="PANTHER" id="PTHR13019:SF7">
    <property type="entry name" value="GOLGI APPARATUS MEMBRANE PROTEIN TVP23"/>
    <property type="match status" value="1"/>
</dbReference>
<evidence type="ECO:0000313" key="8">
    <source>
        <dbReference type="EMBL" id="EAX95240.1"/>
    </source>
</evidence>
<accession>A2FIN0</accession>
<feature type="transmembrane region" description="Helical" evidence="6">
    <location>
        <begin position="43"/>
        <end position="66"/>
    </location>
</feature>
<keyword evidence="3 6" id="KW-0812">Transmembrane</keyword>